<dbReference type="Proteomes" id="UP000054422">
    <property type="component" value="Unassembled WGS sequence"/>
</dbReference>
<evidence type="ECO:0000256" key="1">
    <source>
        <dbReference type="SAM" id="Phobius"/>
    </source>
</evidence>
<dbReference type="EMBL" id="JNCF01000020">
    <property type="protein sequence ID" value="KGP63307.1"/>
    <property type="molecule type" value="Genomic_DNA"/>
</dbReference>
<reference evidence="2 3" key="1">
    <citation type="submission" date="2014-05" db="EMBL/GenBank/DDBJ databases">
        <authorList>
            <person name="Rizzardi K."/>
            <person name="Winiecka-Krusnell J."/>
            <person name="Ramliden M."/>
            <person name="Alm E."/>
            <person name="Andersson S."/>
            <person name="Byfors S."/>
        </authorList>
    </citation>
    <scope>NUCLEOTIDE SEQUENCE [LARGE SCALE GENOMIC DNA]</scope>
    <source>
        <strain evidence="2 3">LEGN</strain>
    </source>
</reference>
<protein>
    <recommendedName>
        <fullName evidence="4">Flagellar protein</fullName>
    </recommendedName>
</protein>
<gene>
    <name evidence="2" type="ORF">EP47_09245</name>
</gene>
<comment type="caution">
    <text evidence="2">The sequence shown here is derived from an EMBL/GenBank/DDBJ whole genome shotgun (WGS) entry which is preliminary data.</text>
</comment>
<accession>A0A0A2SRD8</accession>
<dbReference type="AlphaFoldDB" id="A0A0A2SRD8"/>
<organism evidence="2 3">
    <name type="scientific">Legionella norrlandica</name>
    <dbReference type="NCBI Taxonomy" id="1498499"/>
    <lineage>
        <taxon>Bacteria</taxon>
        <taxon>Pseudomonadati</taxon>
        <taxon>Pseudomonadota</taxon>
        <taxon>Gammaproteobacteria</taxon>
        <taxon>Legionellales</taxon>
        <taxon>Legionellaceae</taxon>
        <taxon>Legionella</taxon>
    </lineage>
</organism>
<keyword evidence="1" id="KW-0812">Transmembrane</keyword>
<proteinExistence type="predicted"/>
<evidence type="ECO:0008006" key="4">
    <source>
        <dbReference type="Google" id="ProtNLM"/>
    </source>
</evidence>
<keyword evidence="3" id="KW-1185">Reference proteome</keyword>
<name>A0A0A2SRD8_9GAMM</name>
<keyword evidence="1" id="KW-0472">Membrane</keyword>
<evidence type="ECO:0000313" key="3">
    <source>
        <dbReference type="Proteomes" id="UP000054422"/>
    </source>
</evidence>
<evidence type="ECO:0000313" key="2">
    <source>
        <dbReference type="EMBL" id="KGP63307.1"/>
    </source>
</evidence>
<dbReference type="STRING" id="1498499.EP47_09245"/>
<sequence length="110" mass="12810">MLMDKMIVLFLFAITNSVYANSITFKKELIATPQWFSYGFVFILLLIILFILARFSPKTKFTPTKCQIIEKLTVHQKTKIYIIEYQSQQFLIADNQAALAVHLLQKDYPS</sequence>
<feature type="transmembrane region" description="Helical" evidence="1">
    <location>
        <begin position="36"/>
        <end position="55"/>
    </location>
</feature>
<keyword evidence="1" id="KW-1133">Transmembrane helix</keyword>